<dbReference type="InterPro" id="IPR036020">
    <property type="entry name" value="WW_dom_sf"/>
</dbReference>
<dbReference type="RefSeq" id="XP_013388838.1">
    <property type="nucleotide sequence ID" value="XM_013533384.1"/>
</dbReference>
<sequence length="413" mass="44934">MATAGGMQPWWQMPLPPGFEAKYDYNQRRYFYINHNTRVTQWEDPRKAYYERQSAQTAQPIPMKPKPTPASQGTTSHGGVAETSFSRRPDDFEDKKAKIKQSFPTADMDIIVNILEGNNYDLFRAREQLRSMGYSESSSLARPAPAQTRAATRSRSPSPAPAPKQLSDSEKERLKVKLTNEFSEPMSVIDMVVEVCQYDETKARALLTSMAADKKKDKKSTSTPGTTSTSIGPAQPASAARRSVSPTASDTSSRPSTATSKSSAASSARSSRSPSTQPEPEPKPKPKAVPKKAPAKKQQTRASPARHASPVPARVAPTPVAFQSENRIQAKGPDPSLRKGPDKSSLLEEYLAIQGANPDNHKGPDPANIGSRIRAVGSDRSIRAGPQYDNKAGPNQDLVDGSMFGRRPVVTCL</sequence>
<feature type="region of interest" description="Disordered" evidence="1">
    <location>
        <begin position="52"/>
        <end position="96"/>
    </location>
</feature>
<feature type="compositionally biased region" description="Basic and acidic residues" evidence="1">
    <location>
        <begin position="336"/>
        <end position="346"/>
    </location>
</feature>
<dbReference type="Pfam" id="PF00397">
    <property type="entry name" value="WW"/>
    <property type="match status" value="1"/>
</dbReference>
<gene>
    <name evidence="4" type="primary">LOC106157671</name>
</gene>
<keyword evidence="3" id="KW-1185">Reference proteome</keyword>
<reference evidence="4" key="1">
    <citation type="submission" date="2025-08" db="UniProtKB">
        <authorList>
            <consortium name="RefSeq"/>
        </authorList>
    </citation>
    <scope>IDENTIFICATION</scope>
    <source>
        <tissue evidence="4">Gonads</tissue>
    </source>
</reference>
<name>A0A1S3HS30_LINAN</name>
<dbReference type="CDD" id="cd14279">
    <property type="entry name" value="CUE"/>
    <property type="match status" value="1"/>
</dbReference>
<accession>A0A1S3HS30</accession>
<evidence type="ECO:0000313" key="4">
    <source>
        <dbReference type="RefSeq" id="XP_013388838.1"/>
    </source>
</evidence>
<dbReference type="CDD" id="cd00201">
    <property type="entry name" value="WW"/>
    <property type="match status" value="1"/>
</dbReference>
<feature type="compositionally biased region" description="Basic residues" evidence="1">
    <location>
        <begin position="285"/>
        <end position="299"/>
    </location>
</feature>
<dbReference type="InterPro" id="IPR001202">
    <property type="entry name" value="WW_dom"/>
</dbReference>
<evidence type="ECO:0000256" key="1">
    <source>
        <dbReference type="SAM" id="MobiDB-lite"/>
    </source>
</evidence>
<dbReference type="SMART" id="SM00456">
    <property type="entry name" value="WW"/>
    <property type="match status" value="1"/>
</dbReference>
<protein>
    <submittedName>
        <fullName evidence="4">Serine/arginine repetitive matrix protein 1 isoform X1</fullName>
    </submittedName>
</protein>
<feature type="compositionally biased region" description="Basic and acidic residues" evidence="1">
    <location>
        <begin position="85"/>
        <end position="96"/>
    </location>
</feature>
<dbReference type="Gene3D" id="2.20.70.10">
    <property type="match status" value="1"/>
</dbReference>
<dbReference type="InParanoid" id="A0A1S3HS30"/>
<feature type="compositionally biased region" description="Low complexity" evidence="1">
    <location>
        <begin position="251"/>
        <end position="278"/>
    </location>
</feature>
<organism evidence="3 4">
    <name type="scientific">Lingula anatina</name>
    <name type="common">Brachiopod</name>
    <name type="synonym">Lingula unguis</name>
    <dbReference type="NCBI Taxonomy" id="7574"/>
    <lineage>
        <taxon>Eukaryota</taxon>
        <taxon>Metazoa</taxon>
        <taxon>Spiralia</taxon>
        <taxon>Lophotrochozoa</taxon>
        <taxon>Brachiopoda</taxon>
        <taxon>Linguliformea</taxon>
        <taxon>Lingulata</taxon>
        <taxon>Lingulida</taxon>
        <taxon>Linguloidea</taxon>
        <taxon>Lingulidae</taxon>
        <taxon>Lingula</taxon>
    </lineage>
</organism>
<feature type="region of interest" description="Disordered" evidence="1">
    <location>
        <begin position="212"/>
        <end position="404"/>
    </location>
</feature>
<feature type="region of interest" description="Disordered" evidence="1">
    <location>
        <begin position="133"/>
        <end position="172"/>
    </location>
</feature>
<dbReference type="KEGG" id="lak:106157671"/>
<dbReference type="PROSITE" id="PS50020">
    <property type="entry name" value="WW_DOMAIN_2"/>
    <property type="match status" value="1"/>
</dbReference>
<feature type="compositionally biased region" description="Low complexity" evidence="1">
    <location>
        <begin position="221"/>
        <end position="230"/>
    </location>
</feature>
<dbReference type="Proteomes" id="UP000085678">
    <property type="component" value="Unplaced"/>
</dbReference>
<evidence type="ECO:0000259" key="2">
    <source>
        <dbReference type="PROSITE" id="PS50020"/>
    </source>
</evidence>
<feature type="domain" description="WW" evidence="2">
    <location>
        <begin position="13"/>
        <end position="47"/>
    </location>
</feature>
<proteinExistence type="predicted"/>
<dbReference type="STRING" id="7574.A0A1S3HS30"/>
<dbReference type="AlphaFoldDB" id="A0A1S3HS30"/>
<dbReference type="SUPFAM" id="SSF51045">
    <property type="entry name" value="WW domain"/>
    <property type="match status" value="1"/>
</dbReference>
<dbReference type="GeneID" id="106157671"/>
<feature type="compositionally biased region" description="Low complexity" evidence="1">
    <location>
        <begin position="141"/>
        <end position="157"/>
    </location>
</feature>
<dbReference type="OrthoDB" id="2020426at2759"/>
<feature type="compositionally biased region" description="Low complexity" evidence="1">
    <location>
        <begin position="308"/>
        <end position="321"/>
    </location>
</feature>
<evidence type="ECO:0000313" key="3">
    <source>
        <dbReference type="Proteomes" id="UP000085678"/>
    </source>
</evidence>